<dbReference type="EMBL" id="JAAKFY010000026">
    <property type="protein sequence ID" value="KAF3834236.1"/>
    <property type="molecule type" value="Genomic_DNA"/>
</dbReference>
<evidence type="ECO:0000256" key="2">
    <source>
        <dbReference type="ARBA" id="ARBA00022737"/>
    </source>
</evidence>
<accession>A0A7J5XB56</accession>
<dbReference type="PANTHER" id="PTHR23169">
    <property type="entry name" value="ENVOPLAKIN"/>
    <property type="match status" value="1"/>
</dbReference>
<dbReference type="GO" id="GO:0005874">
    <property type="term" value="C:microtubule"/>
    <property type="evidence" value="ECO:0007669"/>
    <property type="project" value="TreeGrafter"/>
</dbReference>
<feature type="compositionally biased region" description="Basic residues" evidence="4">
    <location>
        <begin position="23"/>
        <end position="40"/>
    </location>
</feature>
<dbReference type="GO" id="GO:0005882">
    <property type="term" value="C:intermediate filament"/>
    <property type="evidence" value="ECO:0007669"/>
    <property type="project" value="TreeGrafter"/>
</dbReference>
<reference evidence="6 7" key="1">
    <citation type="submission" date="2020-03" db="EMBL/GenBank/DDBJ databases">
        <title>Dissostichus mawsoni Genome sequencing and assembly.</title>
        <authorList>
            <person name="Park H."/>
        </authorList>
    </citation>
    <scope>NUCLEOTIDE SEQUENCE [LARGE SCALE GENOMIC DNA]</scope>
    <source>
        <strain evidence="6">DM0001</strain>
        <tissue evidence="6">Muscle</tissue>
    </source>
</reference>
<keyword evidence="7" id="KW-1185">Reference proteome</keyword>
<evidence type="ECO:0000313" key="6">
    <source>
        <dbReference type="EMBL" id="KAF3834236.1"/>
    </source>
</evidence>
<dbReference type="InterPro" id="IPR001715">
    <property type="entry name" value="CH_dom"/>
</dbReference>
<dbReference type="Gene3D" id="1.20.58.1060">
    <property type="match status" value="1"/>
</dbReference>
<evidence type="ECO:0000259" key="5">
    <source>
        <dbReference type="PROSITE" id="PS50021"/>
    </source>
</evidence>
<gene>
    <name evidence="6" type="ORF">F7725_025440</name>
</gene>
<dbReference type="GO" id="GO:0015629">
    <property type="term" value="C:actin cytoskeleton"/>
    <property type="evidence" value="ECO:0007669"/>
    <property type="project" value="TreeGrafter"/>
</dbReference>
<dbReference type="GO" id="GO:0016020">
    <property type="term" value="C:membrane"/>
    <property type="evidence" value="ECO:0007669"/>
    <property type="project" value="TreeGrafter"/>
</dbReference>
<keyword evidence="1" id="KW-0597">Phosphoprotein</keyword>
<evidence type="ECO:0000256" key="4">
    <source>
        <dbReference type="SAM" id="MobiDB-lite"/>
    </source>
</evidence>
<dbReference type="Pfam" id="PF17902">
    <property type="entry name" value="SH3_10"/>
    <property type="match status" value="1"/>
</dbReference>
<evidence type="ECO:0000313" key="7">
    <source>
        <dbReference type="Proteomes" id="UP000518266"/>
    </source>
</evidence>
<feature type="coiled-coil region" evidence="3">
    <location>
        <begin position="807"/>
        <end position="834"/>
    </location>
</feature>
<dbReference type="InterPro" id="IPR041615">
    <property type="entry name" value="Desmoplakin_SH3"/>
</dbReference>
<keyword evidence="2" id="KW-0677">Repeat</keyword>
<dbReference type="SUPFAM" id="SSF47576">
    <property type="entry name" value="Calponin-homology domain, CH-domain"/>
    <property type="match status" value="1"/>
</dbReference>
<feature type="region of interest" description="Disordered" evidence="4">
    <location>
        <begin position="1"/>
        <end position="81"/>
    </location>
</feature>
<evidence type="ECO:0000256" key="1">
    <source>
        <dbReference type="ARBA" id="ARBA00022553"/>
    </source>
</evidence>
<feature type="coiled-coil region" evidence="3">
    <location>
        <begin position="572"/>
        <end position="621"/>
    </location>
</feature>
<evidence type="ECO:0000256" key="3">
    <source>
        <dbReference type="SAM" id="Coils"/>
    </source>
</evidence>
<sequence length="1017" mass="114289">MGSSIGCVRPPREGDLGAPTLSPKKRLRFRRKHKGRKNRKRELEQEGVEQQRSQEPHEREVGDEDEEEKAAVIESADLSKSARTLKTVPDTELTHSKTHLHRNTLSPGSVSASFGGRLNNRILESSPKPSPAWRGVFCLPGEEDTVSAIIDVSSIPSQTTTTTPVYTAPTLGSTTPGGGRVCRVKEKVQGVLEKPWILRQKKEKKDKGKVDSVEKKDRRAKGGPEKTEAVVRTPSGREHKGVVHIREVDGKLCVVRTVYPSDFGSPVWSGVSDSEVEVRKEPLAPSPVTGNILKVQLSEEEKSSGALFSVGVGLQQRPSGDSPETAGTTPSQTDWGGLTSSSSERLDSMLESPLQQATVKYLPQISEIYVSGESADLTAKEKLLLWSKQATEGYPGLRCTNFTSSWSDGRMFNALLHRYRREDEQPAWIKPDLIDMEVVSRQSNLENLEQAFEIAESLGVTSLLDAEDEKSVITYVSSIYDAFPKIPEGGEGITAHALYNEYVHFKETEIPAKEVEKGHIEHLYKLLEVWIEFGRIKLPPGLHPNDLEEEWGKLILEMLEREKALRPAVERLEHLLQRANKIQNMALDCEEKLTLARNTLQADCESLIRQLNQELKVLREEKYYQVEQLVFRASCLQEELVSLRLQCSSLYRKGNFTQSLGPTGAEQQRASDGGLTLGQTLLGAVGAVGAALLRRPIARSQLVAMSSSEDEGSLRFIYELLGWVEETQAKVSPNFKSSYSETLAKLEHQYCKLLEHSSWRLRSLESLHAFVSHCTEELIWLNEREEEEIAFDWSDNNSNMNAKRELYSEMRLELDEKQDVMRSLQETANRLCQENHPAKQITSDARDCESYLRQLQETIKRQYTCDKNSRLSKLEDLLQDSMEEKEQLIEYRSTVASLVGRAKTLVQLRPRNAESTLGATTPIRAVCDYRQIEVKEEGVWSCITDLKMDDATELKVLLKKSSVHKITITRGEECVLEDNSQRTKWKVISTTGNEAMVPSVCFTVPPPNQEAMDTASR</sequence>
<protein>
    <recommendedName>
        <fullName evidence="5">Calponin-homology (CH) domain-containing protein</fullName>
    </recommendedName>
</protein>
<dbReference type="PROSITE" id="PS50021">
    <property type="entry name" value="CH"/>
    <property type="match status" value="1"/>
</dbReference>
<dbReference type="OrthoDB" id="8964836at2759"/>
<dbReference type="InterPro" id="IPR043197">
    <property type="entry name" value="Plakin"/>
</dbReference>
<dbReference type="InterPro" id="IPR036872">
    <property type="entry name" value="CH_dom_sf"/>
</dbReference>
<dbReference type="GO" id="GO:0005198">
    <property type="term" value="F:structural molecule activity"/>
    <property type="evidence" value="ECO:0007669"/>
    <property type="project" value="TreeGrafter"/>
</dbReference>
<dbReference type="AlphaFoldDB" id="A0A7J5XB56"/>
<dbReference type="GO" id="GO:0042060">
    <property type="term" value="P:wound healing"/>
    <property type="evidence" value="ECO:0007669"/>
    <property type="project" value="TreeGrafter"/>
</dbReference>
<proteinExistence type="predicted"/>
<dbReference type="GO" id="GO:0045104">
    <property type="term" value="P:intermediate filament cytoskeleton organization"/>
    <property type="evidence" value="ECO:0007669"/>
    <property type="project" value="InterPro"/>
</dbReference>
<dbReference type="Gene3D" id="1.10.418.10">
    <property type="entry name" value="Calponin-like domain"/>
    <property type="match status" value="1"/>
</dbReference>
<dbReference type="SUPFAM" id="SSF46966">
    <property type="entry name" value="Spectrin repeat"/>
    <property type="match status" value="2"/>
</dbReference>
<dbReference type="PANTHER" id="PTHR23169:SF25">
    <property type="entry name" value="MICROTUBULE-ACTIN CROSS-LINKING FACTOR 1, ISOFORMS 1_2_3_4_5"/>
    <property type="match status" value="1"/>
</dbReference>
<dbReference type="SMART" id="SM00033">
    <property type="entry name" value="CH"/>
    <property type="match status" value="1"/>
</dbReference>
<dbReference type="GO" id="GO:0045296">
    <property type="term" value="F:cadherin binding"/>
    <property type="evidence" value="ECO:0007669"/>
    <property type="project" value="TreeGrafter"/>
</dbReference>
<dbReference type="Pfam" id="PF00307">
    <property type="entry name" value="CH"/>
    <property type="match status" value="1"/>
</dbReference>
<dbReference type="Gene3D" id="1.20.58.60">
    <property type="match status" value="4"/>
</dbReference>
<feature type="compositionally biased region" description="Basic and acidic residues" evidence="4">
    <location>
        <begin position="203"/>
        <end position="235"/>
    </location>
</feature>
<feature type="compositionally biased region" description="Low complexity" evidence="4">
    <location>
        <begin position="158"/>
        <end position="170"/>
    </location>
</feature>
<feature type="region of interest" description="Disordered" evidence="4">
    <location>
        <begin position="158"/>
        <end position="180"/>
    </location>
</feature>
<dbReference type="Pfam" id="PF21019">
    <property type="entry name" value="Spectrin_3"/>
    <property type="match status" value="1"/>
</dbReference>
<comment type="caution">
    <text evidence="6">The sequence shown here is derived from an EMBL/GenBank/DDBJ whole genome shotgun (WGS) entry which is preliminary data.</text>
</comment>
<feature type="region of interest" description="Disordered" evidence="4">
    <location>
        <begin position="313"/>
        <end position="349"/>
    </location>
</feature>
<organism evidence="6 7">
    <name type="scientific">Dissostichus mawsoni</name>
    <name type="common">Antarctic cod</name>
    <dbReference type="NCBI Taxonomy" id="36200"/>
    <lineage>
        <taxon>Eukaryota</taxon>
        <taxon>Metazoa</taxon>
        <taxon>Chordata</taxon>
        <taxon>Craniata</taxon>
        <taxon>Vertebrata</taxon>
        <taxon>Euteleostomi</taxon>
        <taxon>Actinopterygii</taxon>
        <taxon>Neopterygii</taxon>
        <taxon>Teleostei</taxon>
        <taxon>Neoteleostei</taxon>
        <taxon>Acanthomorphata</taxon>
        <taxon>Eupercaria</taxon>
        <taxon>Perciformes</taxon>
        <taxon>Notothenioidei</taxon>
        <taxon>Nototheniidae</taxon>
        <taxon>Dissostichus</taxon>
    </lineage>
</organism>
<name>A0A7J5XB56_DISMA</name>
<dbReference type="GO" id="GO:0051893">
    <property type="term" value="P:regulation of focal adhesion assembly"/>
    <property type="evidence" value="ECO:0007669"/>
    <property type="project" value="TreeGrafter"/>
</dbReference>
<dbReference type="Proteomes" id="UP000518266">
    <property type="component" value="Unassembled WGS sequence"/>
</dbReference>
<feature type="domain" description="Calponin-homology (CH)" evidence="5">
    <location>
        <begin position="377"/>
        <end position="491"/>
    </location>
</feature>
<feature type="region of interest" description="Disordered" evidence="4">
    <location>
        <begin position="202"/>
        <end position="235"/>
    </location>
</feature>
<keyword evidence="3" id="KW-0175">Coiled coil</keyword>
<feature type="compositionally biased region" description="Polar residues" evidence="4">
    <location>
        <begin position="325"/>
        <end position="343"/>
    </location>
</feature>
<dbReference type="GO" id="GO:0005737">
    <property type="term" value="C:cytoplasm"/>
    <property type="evidence" value="ECO:0007669"/>
    <property type="project" value="TreeGrafter"/>
</dbReference>
<dbReference type="GO" id="GO:0032886">
    <property type="term" value="P:regulation of microtubule-based process"/>
    <property type="evidence" value="ECO:0007669"/>
    <property type="project" value="TreeGrafter"/>
</dbReference>